<dbReference type="Proteomes" id="UP000314294">
    <property type="component" value="Unassembled WGS sequence"/>
</dbReference>
<reference evidence="2 3" key="1">
    <citation type="submission" date="2019-03" db="EMBL/GenBank/DDBJ databases">
        <title>First draft genome of Liparis tanakae, snailfish: a comprehensive survey of snailfish specific genes.</title>
        <authorList>
            <person name="Kim W."/>
            <person name="Song I."/>
            <person name="Jeong J.-H."/>
            <person name="Kim D."/>
            <person name="Kim S."/>
            <person name="Ryu S."/>
            <person name="Song J.Y."/>
            <person name="Lee S.K."/>
        </authorList>
    </citation>
    <scope>NUCLEOTIDE SEQUENCE [LARGE SCALE GENOMIC DNA]</scope>
    <source>
        <tissue evidence="2">Muscle</tissue>
    </source>
</reference>
<keyword evidence="3" id="KW-1185">Reference proteome</keyword>
<feature type="region of interest" description="Disordered" evidence="1">
    <location>
        <begin position="109"/>
        <end position="137"/>
    </location>
</feature>
<evidence type="ECO:0000256" key="1">
    <source>
        <dbReference type="SAM" id="MobiDB-lite"/>
    </source>
</evidence>
<proteinExistence type="predicted"/>
<accession>A0A4Z2HPA9</accession>
<comment type="caution">
    <text evidence="2">The sequence shown here is derived from an EMBL/GenBank/DDBJ whole genome shotgun (WGS) entry which is preliminary data.</text>
</comment>
<dbReference type="EMBL" id="SRLO01000200">
    <property type="protein sequence ID" value="TNN67648.1"/>
    <property type="molecule type" value="Genomic_DNA"/>
</dbReference>
<dbReference type="AlphaFoldDB" id="A0A4Z2HPA9"/>
<feature type="compositionally biased region" description="Basic and acidic residues" evidence="1">
    <location>
        <begin position="109"/>
        <end position="123"/>
    </location>
</feature>
<gene>
    <name evidence="2" type="ORF">EYF80_022112</name>
</gene>
<evidence type="ECO:0000313" key="3">
    <source>
        <dbReference type="Proteomes" id="UP000314294"/>
    </source>
</evidence>
<name>A0A4Z2HPA9_9TELE</name>
<evidence type="ECO:0000313" key="2">
    <source>
        <dbReference type="EMBL" id="TNN67648.1"/>
    </source>
</evidence>
<feature type="region of interest" description="Disordered" evidence="1">
    <location>
        <begin position="1"/>
        <end position="27"/>
    </location>
</feature>
<feature type="compositionally biased region" description="Basic and acidic residues" evidence="1">
    <location>
        <begin position="1"/>
        <end position="21"/>
    </location>
</feature>
<sequence length="137" mass="15653">MTARLRGREGGGTEGRKDAGRVKRKREITPKFSKVFEGNQKVSRRKFTVHPETNTVSDLSRPREWLLFSPTVSVTSKLNGNKNDGLISTAFKLCRFPTQYGDADLHVARTVEQKGRGRRERGTSRRTSRQQRHLERG</sequence>
<organism evidence="2 3">
    <name type="scientific">Liparis tanakae</name>
    <name type="common">Tanaka's snailfish</name>
    <dbReference type="NCBI Taxonomy" id="230148"/>
    <lineage>
        <taxon>Eukaryota</taxon>
        <taxon>Metazoa</taxon>
        <taxon>Chordata</taxon>
        <taxon>Craniata</taxon>
        <taxon>Vertebrata</taxon>
        <taxon>Euteleostomi</taxon>
        <taxon>Actinopterygii</taxon>
        <taxon>Neopterygii</taxon>
        <taxon>Teleostei</taxon>
        <taxon>Neoteleostei</taxon>
        <taxon>Acanthomorphata</taxon>
        <taxon>Eupercaria</taxon>
        <taxon>Perciformes</taxon>
        <taxon>Cottioidei</taxon>
        <taxon>Cottales</taxon>
        <taxon>Liparidae</taxon>
        <taxon>Liparis</taxon>
    </lineage>
</organism>
<protein>
    <submittedName>
        <fullName evidence="2">Uncharacterized protein</fullName>
    </submittedName>
</protein>